<gene>
    <name evidence="2" type="ORF">ACFOES_07280</name>
</gene>
<organism evidence="2 3">
    <name type="scientific">Acidimangrovimonas pyrenivorans</name>
    <dbReference type="NCBI Taxonomy" id="2030798"/>
    <lineage>
        <taxon>Bacteria</taxon>
        <taxon>Pseudomonadati</taxon>
        <taxon>Pseudomonadota</taxon>
        <taxon>Alphaproteobacteria</taxon>
        <taxon>Rhodobacterales</taxon>
        <taxon>Paracoccaceae</taxon>
        <taxon>Acidimangrovimonas</taxon>
    </lineage>
</organism>
<evidence type="ECO:0000313" key="3">
    <source>
        <dbReference type="Proteomes" id="UP001595443"/>
    </source>
</evidence>
<name>A0ABV7AEU9_9RHOB</name>
<dbReference type="PANTHER" id="PTHR43513">
    <property type="entry name" value="DIHYDROOROTATE DEHYDROGENASE B (NAD(+)), ELECTRON TRANSFER SUBUNIT"/>
    <property type="match status" value="1"/>
</dbReference>
<dbReference type="PROSITE" id="PS51384">
    <property type="entry name" value="FAD_FR"/>
    <property type="match status" value="1"/>
</dbReference>
<dbReference type="InterPro" id="IPR017927">
    <property type="entry name" value="FAD-bd_FR_type"/>
</dbReference>
<dbReference type="Pfam" id="PF00175">
    <property type="entry name" value="NAD_binding_1"/>
    <property type="match status" value="1"/>
</dbReference>
<comment type="caution">
    <text evidence="2">The sequence shown here is derived from an EMBL/GenBank/DDBJ whole genome shotgun (WGS) entry which is preliminary data.</text>
</comment>
<keyword evidence="3" id="KW-1185">Reference proteome</keyword>
<dbReference type="Gene3D" id="2.40.30.10">
    <property type="entry name" value="Translation factors"/>
    <property type="match status" value="1"/>
</dbReference>
<dbReference type="EMBL" id="JBHRSK010000004">
    <property type="protein sequence ID" value="MFC2967891.1"/>
    <property type="molecule type" value="Genomic_DNA"/>
</dbReference>
<dbReference type="InterPro" id="IPR019480">
    <property type="entry name" value="Dihydroorotate_DH_Fe-S-bd"/>
</dbReference>
<dbReference type="SUPFAM" id="SSF63380">
    <property type="entry name" value="Riboflavin synthase domain-like"/>
    <property type="match status" value="1"/>
</dbReference>
<accession>A0ABV7AEU9</accession>
<feature type="domain" description="FAD-binding FR-type" evidence="1">
    <location>
        <begin position="10"/>
        <end position="107"/>
    </location>
</feature>
<proteinExistence type="predicted"/>
<reference evidence="3" key="1">
    <citation type="journal article" date="2019" name="Int. J. Syst. Evol. Microbiol.">
        <title>The Global Catalogue of Microorganisms (GCM) 10K type strain sequencing project: providing services to taxonomists for standard genome sequencing and annotation.</title>
        <authorList>
            <consortium name="The Broad Institute Genomics Platform"/>
            <consortium name="The Broad Institute Genome Sequencing Center for Infectious Disease"/>
            <person name="Wu L."/>
            <person name="Ma J."/>
        </authorList>
    </citation>
    <scope>NUCLEOTIDE SEQUENCE [LARGE SCALE GENOMIC DNA]</scope>
    <source>
        <strain evidence="3">KCTC 62192</strain>
    </source>
</reference>
<dbReference type="InterPro" id="IPR039261">
    <property type="entry name" value="FNR_nucleotide-bd"/>
</dbReference>
<dbReference type="PRINTS" id="PR00410">
    <property type="entry name" value="PHEHYDRXLASE"/>
</dbReference>
<dbReference type="PIRSF" id="PIRSF006816">
    <property type="entry name" value="Cyc3_hyd_g"/>
    <property type="match status" value="1"/>
</dbReference>
<dbReference type="Pfam" id="PF10418">
    <property type="entry name" value="DHODB_Fe-S_bind"/>
    <property type="match status" value="1"/>
</dbReference>
<dbReference type="PRINTS" id="PR00371">
    <property type="entry name" value="FPNCR"/>
</dbReference>
<dbReference type="InterPro" id="IPR050353">
    <property type="entry name" value="PyrK_electron_transfer"/>
</dbReference>
<evidence type="ECO:0000313" key="2">
    <source>
        <dbReference type="EMBL" id="MFC2967891.1"/>
    </source>
</evidence>
<dbReference type="Gene3D" id="3.40.50.80">
    <property type="entry name" value="Nucleotide-binding domain of ferredoxin-NADP reductase (FNR) module"/>
    <property type="match status" value="1"/>
</dbReference>
<dbReference type="SUPFAM" id="SSF52343">
    <property type="entry name" value="Ferredoxin reductase-like, C-terminal NADP-linked domain"/>
    <property type="match status" value="1"/>
</dbReference>
<evidence type="ECO:0000259" key="1">
    <source>
        <dbReference type="PROSITE" id="PS51384"/>
    </source>
</evidence>
<dbReference type="InterPro" id="IPR012165">
    <property type="entry name" value="Cyt_c3_hydrogenase_gsu"/>
</dbReference>
<sequence>MAEAVLTDPMLPRRFRVAKAWDELGDVRSLELEPVDGAPIAFRPGQFNMLYAFGIGEVAISISNDAAEAGRLVHTIRSVGAVSDALTKLQPGQMLGLRGPFGSSWPVEQAKGRHAVFVAGGLGLAPLRPAILHVLNNRADYAGMTLIYGARSPGELLYAEEIAAWKSRFDTEVEVTVDHAQRGWTGRVGVVTTALGHALSGVDPGSVTAFLCGPEIMMRFTAAGLIEAGVAARDVHVSMERNMKCAIGFCGHCQYGPDFICRDGPVFSYDQVARRLTQKEI</sequence>
<dbReference type="RefSeq" id="WP_377832538.1">
    <property type="nucleotide sequence ID" value="NZ_JBHRSK010000004.1"/>
</dbReference>
<dbReference type="InterPro" id="IPR001709">
    <property type="entry name" value="Flavoprot_Pyr_Nucl_cyt_Rdtase"/>
</dbReference>
<protein>
    <submittedName>
        <fullName evidence="2">FAD/NAD(P)-binding protein</fullName>
    </submittedName>
</protein>
<dbReference type="PANTHER" id="PTHR43513:SF1">
    <property type="entry name" value="ANAEROBIC SULFITE REDUCTASE SUBUNIT B"/>
    <property type="match status" value="1"/>
</dbReference>
<dbReference type="Proteomes" id="UP001595443">
    <property type="component" value="Unassembled WGS sequence"/>
</dbReference>
<dbReference type="InterPro" id="IPR017938">
    <property type="entry name" value="Riboflavin_synthase-like_b-brl"/>
</dbReference>
<dbReference type="CDD" id="cd06221">
    <property type="entry name" value="sulfite_reductase_like"/>
    <property type="match status" value="1"/>
</dbReference>
<dbReference type="InterPro" id="IPR001433">
    <property type="entry name" value="OxRdtase_FAD/NAD-bd"/>
</dbReference>